<proteinExistence type="predicted"/>
<feature type="non-terminal residue" evidence="1">
    <location>
        <position position="1"/>
    </location>
</feature>
<keyword evidence="2" id="KW-1185">Reference proteome</keyword>
<evidence type="ECO:0000313" key="2">
    <source>
        <dbReference type="Proteomes" id="UP000789920"/>
    </source>
</evidence>
<comment type="caution">
    <text evidence="1">The sequence shown here is derived from an EMBL/GenBank/DDBJ whole genome shotgun (WGS) entry which is preliminary data.</text>
</comment>
<organism evidence="1 2">
    <name type="scientific">Racocetra persica</name>
    <dbReference type="NCBI Taxonomy" id="160502"/>
    <lineage>
        <taxon>Eukaryota</taxon>
        <taxon>Fungi</taxon>
        <taxon>Fungi incertae sedis</taxon>
        <taxon>Mucoromycota</taxon>
        <taxon>Glomeromycotina</taxon>
        <taxon>Glomeromycetes</taxon>
        <taxon>Diversisporales</taxon>
        <taxon>Gigasporaceae</taxon>
        <taxon>Racocetra</taxon>
    </lineage>
</organism>
<gene>
    <name evidence="1" type="ORF">RPERSI_LOCUS31155</name>
</gene>
<dbReference type="EMBL" id="CAJVQC010124489">
    <property type="protein sequence ID" value="CAG8839701.1"/>
    <property type="molecule type" value="Genomic_DNA"/>
</dbReference>
<protein>
    <submittedName>
        <fullName evidence="1">6089_t:CDS:1</fullName>
    </submittedName>
</protein>
<dbReference type="Proteomes" id="UP000789920">
    <property type="component" value="Unassembled WGS sequence"/>
</dbReference>
<sequence>WGLRRLTSSVSLGIRPYSTFRGCEYHILSTDNYEKISDNCDEKALRASTDFPQLLLTATAI</sequence>
<name>A0ACA9SHJ8_9GLOM</name>
<evidence type="ECO:0000313" key="1">
    <source>
        <dbReference type="EMBL" id="CAG8839701.1"/>
    </source>
</evidence>
<reference evidence="1" key="1">
    <citation type="submission" date="2021-06" db="EMBL/GenBank/DDBJ databases">
        <authorList>
            <person name="Kallberg Y."/>
            <person name="Tangrot J."/>
            <person name="Rosling A."/>
        </authorList>
    </citation>
    <scope>NUCLEOTIDE SEQUENCE</scope>
    <source>
        <strain evidence="1">MA461A</strain>
    </source>
</reference>
<accession>A0ACA9SHJ8</accession>
<feature type="non-terminal residue" evidence="1">
    <location>
        <position position="61"/>
    </location>
</feature>